<gene>
    <name evidence="4" type="ORF">LZC94_32755</name>
</gene>
<dbReference type="PROSITE" id="PS51257">
    <property type="entry name" value="PROKAR_LIPOPROTEIN"/>
    <property type="match status" value="1"/>
</dbReference>
<dbReference type="InterPro" id="IPR025511">
    <property type="entry name" value="DUF4398"/>
</dbReference>
<proteinExistence type="predicted"/>
<dbReference type="Proteomes" id="UP001370348">
    <property type="component" value="Chromosome"/>
</dbReference>
<dbReference type="Gene3D" id="1.20.1270.390">
    <property type="match status" value="1"/>
</dbReference>
<reference evidence="4 5" key="1">
    <citation type="submission" date="2021-12" db="EMBL/GenBank/DDBJ databases">
        <title>Discovery of the Pendulisporaceae a myxobacterial family with distinct sporulation behavior and unique specialized metabolism.</title>
        <authorList>
            <person name="Garcia R."/>
            <person name="Popoff A."/>
            <person name="Bader C.D."/>
            <person name="Loehr J."/>
            <person name="Walesch S."/>
            <person name="Walt C."/>
            <person name="Boldt J."/>
            <person name="Bunk B."/>
            <person name="Haeckl F.J.F.P.J."/>
            <person name="Gunesch A.P."/>
            <person name="Birkelbach J."/>
            <person name="Nuebel U."/>
            <person name="Pietschmann T."/>
            <person name="Bach T."/>
            <person name="Mueller R."/>
        </authorList>
    </citation>
    <scope>NUCLEOTIDE SEQUENCE [LARGE SCALE GENOMIC DNA]</scope>
    <source>
        <strain evidence="4 5">MSr11954</strain>
    </source>
</reference>
<dbReference type="Pfam" id="PF14346">
    <property type="entry name" value="DUF4398"/>
    <property type="match status" value="1"/>
</dbReference>
<feature type="chain" id="PRO_5045191832" evidence="2">
    <location>
        <begin position="19"/>
        <end position="170"/>
    </location>
</feature>
<accession>A0ABZ2LNW8</accession>
<keyword evidence="2" id="KW-0732">Signal</keyword>
<feature type="compositionally biased region" description="Low complexity" evidence="1">
    <location>
        <begin position="122"/>
        <end position="162"/>
    </location>
</feature>
<feature type="signal peptide" evidence="2">
    <location>
        <begin position="1"/>
        <end position="18"/>
    </location>
</feature>
<evidence type="ECO:0000256" key="2">
    <source>
        <dbReference type="SAM" id="SignalP"/>
    </source>
</evidence>
<feature type="domain" description="DUF4398" evidence="3">
    <location>
        <begin position="29"/>
        <end position="107"/>
    </location>
</feature>
<organism evidence="4 5">
    <name type="scientific">Pendulispora albinea</name>
    <dbReference type="NCBI Taxonomy" id="2741071"/>
    <lineage>
        <taxon>Bacteria</taxon>
        <taxon>Pseudomonadati</taxon>
        <taxon>Myxococcota</taxon>
        <taxon>Myxococcia</taxon>
        <taxon>Myxococcales</taxon>
        <taxon>Sorangiineae</taxon>
        <taxon>Pendulisporaceae</taxon>
        <taxon>Pendulispora</taxon>
    </lineage>
</organism>
<dbReference type="EMBL" id="CP089984">
    <property type="protein sequence ID" value="WXB12607.1"/>
    <property type="molecule type" value="Genomic_DNA"/>
</dbReference>
<sequence>MLRSIHLALGAAVIASTAACSSYPAPNQRMADAVATSRAAQEVGANTNPQAQLHLRLANEEIERAKRLMEDGDNKRADFVLVRAKADADLALAEAREVAAERDAKAAVARADALQSELQQAIAAGQAPAPTPIGGSSVPVGTTTTTGSTVPGPVQQPAPVVKPRSEGGAR</sequence>
<evidence type="ECO:0000313" key="4">
    <source>
        <dbReference type="EMBL" id="WXB12607.1"/>
    </source>
</evidence>
<evidence type="ECO:0000256" key="1">
    <source>
        <dbReference type="SAM" id="MobiDB-lite"/>
    </source>
</evidence>
<protein>
    <submittedName>
        <fullName evidence="4">DUF4398 domain-containing protein</fullName>
    </submittedName>
</protein>
<dbReference type="RefSeq" id="WP_394822228.1">
    <property type="nucleotide sequence ID" value="NZ_CP089984.1"/>
</dbReference>
<feature type="region of interest" description="Disordered" evidence="1">
    <location>
        <begin position="122"/>
        <end position="170"/>
    </location>
</feature>
<keyword evidence="5" id="KW-1185">Reference proteome</keyword>
<name>A0ABZ2LNW8_9BACT</name>
<evidence type="ECO:0000313" key="5">
    <source>
        <dbReference type="Proteomes" id="UP001370348"/>
    </source>
</evidence>
<evidence type="ECO:0000259" key="3">
    <source>
        <dbReference type="Pfam" id="PF14346"/>
    </source>
</evidence>